<evidence type="ECO:0000313" key="1">
    <source>
        <dbReference type="EMBL" id="MDY3562627.1"/>
    </source>
</evidence>
<gene>
    <name evidence="1" type="ORF">R5W23_004093</name>
</gene>
<sequence>MTDTEAALLRAIAAQPHEDTPRLIYADYLDEEGAPAQVARAELIRLSVQLERMNASHPDREDIRQRVCRLLYRWDVVWQTELPPGFTRLAFYCRGFPYRAALTASLAAGADDPRLLLIEYLELTPDVTARQLAAVLKWPIFGRVTELVLRGHGLLNKSGAAALAGGMFPKLVRLRVQGQQIGDRGLAALGTSSGFPRLRELDVSYNGVSAAARQAFGRSPLGARLERVFGGGEAAQ</sequence>
<dbReference type="InterPro" id="IPR032675">
    <property type="entry name" value="LRR_dom_sf"/>
</dbReference>
<dbReference type="RefSeq" id="WP_320688938.1">
    <property type="nucleotide sequence ID" value="NZ_JAXBLV010000219.1"/>
</dbReference>
<dbReference type="InterPro" id="IPR014338">
    <property type="entry name" value="CHP02996_rpt-companion-dom"/>
</dbReference>
<dbReference type="EMBL" id="JAXBLV010000219">
    <property type="protein sequence ID" value="MDY3562627.1"/>
    <property type="molecule type" value="Genomic_DNA"/>
</dbReference>
<name>A0ABU5F4Z0_9BACT</name>
<accession>A0ABU5F4Z0</accession>
<dbReference type="Gene3D" id="3.80.10.10">
    <property type="entry name" value="Ribonuclease Inhibitor"/>
    <property type="match status" value="1"/>
</dbReference>
<dbReference type="Proteomes" id="UP001272242">
    <property type="component" value="Unassembled WGS sequence"/>
</dbReference>
<organism evidence="1 2">
    <name type="scientific">Gemmata algarum</name>
    <dbReference type="NCBI Taxonomy" id="2975278"/>
    <lineage>
        <taxon>Bacteria</taxon>
        <taxon>Pseudomonadati</taxon>
        <taxon>Planctomycetota</taxon>
        <taxon>Planctomycetia</taxon>
        <taxon>Gemmatales</taxon>
        <taxon>Gemmataceae</taxon>
        <taxon>Gemmata</taxon>
    </lineage>
</organism>
<reference evidence="2" key="1">
    <citation type="journal article" date="2023" name="Mar. Drugs">
        <title>Gemmata algarum, a Novel Planctomycete Isolated from an Algal Mat, Displays Antimicrobial Activity.</title>
        <authorList>
            <person name="Kumar G."/>
            <person name="Kallscheuer N."/>
            <person name="Kashif M."/>
            <person name="Ahamad S."/>
            <person name="Jagadeeshwari U."/>
            <person name="Pannikurungottu S."/>
            <person name="Haufschild T."/>
            <person name="Kabuu M."/>
            <person name="Sasikala C."/>
            <person name="Jogler C."/>
            <person name="Ramana C."/>
        </authorList>
    </citation>
    <scope>NUCLEOTIDE SEQUENCE [LARGE SCALE GENOMIC DNA]</scope>
    <source>
        <strain evidence="2">JC673</strain>
    </source>
</reference>
<keyword evidence="2" id="KW-1185">Reference proteome</keyword>
<dbReference type="SUPFAM" id="SSF52047">
    <property type="entry name" value="RNI-like"/>
    <property type="match status" value="1"/>
</dbReference>
<protein>
    <submittedName>
        <fullName evidence="1">TIGR02996 domain-containing protein</fullName>
    </submittedName>
</protein>
<evidence type="ECO:0000313" key="2">
    <source>
        <dbReference type="Proteomes" id="UP001272242"/>
    </source>
</evidence>
<dbReference type="NCBIfam" id="TIGR02996">
    <property type="entry name" value="rpt_mate_G_obs"/>
    <property type="match status" value="1"/>
</dbReference>
<comment type="caution">
    <text evidence="1">The sequence shown here is derived from an EMBL/GenBank/DDBJ whole genome shotgun (WGS) entry which is preliminary data.</text>
</comment>
<proteinExistence type="predicted"/>